<dbReference type="SUPFAM" id="SSF53448">
    <property type="entry name" value="Nucleotide-diphospho-sugar transferases"/>
    <property type="match status" value="1"/>
</dbReference>
<dbReference type="RefSeq" id="WP_191769959.1">
    <property type="nucleotide sequence ID" value="NZ_JACSRA010000034.1"/>
</dbReference>
<organism evidence="1 2">
    <name type="scientific">Clostridium cibarium</name>
    <dbReference type="NCBI Taxonomy" id="2762247"/>
    <lineage>
        <taxon>Bacteria</taxon>
        <taxon>Bacillati</taxon>
        <taxon>Bacillota</taxon>
        <taxon>Clostridia</taxon>
        <taxon>Eubacteriales</taxon>
        <taxon>Clostridiaceae</taxon>
        <taxon>Clostridium</taxon>
    </lineage>
</organism>
<comment type="caution">
    <text evidence="1">The sequence shown here is derived from an EMBL/GenBank/DDBJ whole genome shotgun (WGS) entry which is preliminary data.</text>
</comment>
<name>A0ABR8PY07_9CLOT</name>
<dbReference type="InterPro" id="IPR029044">
    <property type="entry name" value="Nucleotide-diphossugar_trans"/>
</dbReference>
<protein>
    <recommendedName>
        <fullName evidence="3">Glucose-1-phosphate thymidylyltransferase</fullName>
    </recommendedName>
</protein>
<accession>A0ABR8PY07</accession>
<dbReference type="Gene3D" id="3.90.550.10">
    <property type="entry name" value="Spore Coat Polysaccharide Biosynthesis Protein SpsA, Chain A"/>
    <property type="match status" value="1"/>
</dbReference>
<evidence type="ECO:0008006" key="3">
    <source>
        <dbReference type="Google" id="ProtNLM"/>
    </source>
</evidence>
<keyword evidence="2" id="KW-1185">Reference proteome</keyword>
<gene>
    <name evidence="1" type="ORF">H9661_17005</name>
</gene>
<evidence type="ECO:0000313" key="1">
    <source>
        <dbReference type="EMBL" id="MBD7913054.1"/>
    </source>
</evidence>
<proteinExistence type="predicted"/>
<sequence>MNDKIGVIIPCGGTGKRLGLPYPKELLGIESNKVLIDYCFDLLVGYEDKVQVIVIINSEKLMTVRYLEKYRDKIDIVFCYQKSYEQELIGAIESARNLFLSKNIVLLPDTIIKLKNSQNIIEETIKLLDKNSLVFWVKKEKDFDILAQEGSLKIDYKLGQLIVEDYLDKPMKEIKELNSYWAAFAFNRESSHKCLYALNKIIQKDRNIKFKNSEFANSPGIEVVDSVDMGTWKSIYNYLRR</sequence>
<dbReference type="EMBL" id="JACSRA010000034">
    <property type="protein sequence ID" value="MBD7913054.1"/>
    <property type="molecule type" value="Genomic_DNA"/>
</dbReference>
<evidence type="ECO:0000313" key="2">
    <source>
        <dbReference type="Proteomes" id="UP000627781"/>
    </source>
</evidence>
<reference evidence="1 2" key="1">
    <citation type="submission" date="2020-08" db="EMBL/GenBank/DDBJ databases">
        <title>A Genomic Blueprint of the Chicken Gut Microbiome.</title>
        <authorList>
            <person name="Gilroy R."/>
            <person name="Ravi A."/>
            <person name="Getino M."/>
            <person name="Pursley I."/>
            <person name="Horton D.L."/>
            <person name="Alikhan N.-F."/>
            <person name="Baker D."/>
            <person name="Gharbi K."/>
            <person name="Hall N."/>
            <person name="Watson M."/>
            <person name="Adriaenssens E.M."/>
            <person name="Foster-Nyarko E."/>
            <person name="Jarju S."/>
            <person name="Secka A."/>
            <person name="Antonio M."/>
            <person name="Oren A."/>
            <person name="Chaudhuri R."/>
            <person name="La Ragione R.M."/>
            <person name="Hildebrand F."/>
            <person name="Pallen M.J."/>
        </authorList>
    </citation>
    <scope>NUCLEOTIDE SEQUENCE [LARGE SCALE GENOMIC DNA]</scope>
    <source>
        <strain evidence="1 2">Sa3CVN1</strain>
    </source>
</reference>
<dbReference type="Proteomes" id="UP000627781">
    <property type="component" value="Unassembled WGS sequence"/>
</dbReference>